<geneLocation type="chloroplast" evidence="2"/>
<keyword evidence="2" id="KW-0934">Plastid</keyword>
<keyword evidence="2" id="KW-0150">Chloroplast</keyword>
<dbReference type="AlphaFoldDB" id="A0A3S8PZI5"/>
<protein>
    <submittedName>
        <fullName evidence="2">Uncharacterized protein</fullName>
    </submittedName>
</protein>
<sequence length="249" mass="29187">MLNLFLDSKSLRKIKFKISDLNKPGQFGYGKGAGPRSSTVTGMTQNVGSDKKQPSSGSWDYKEVMRELERQSSKKRIDIQVGDRIKKQLYYGFKFPLSQFVKFTGMQLSHQSDREKLLLYFYQLQKVDPIVKDYRTNYNGSRDFSQLVDQLNWENQEQYIELIDEFLNGSSNFLNFKERYQSIVRVGKKLESNSISLKINYQALGFSNHILILIQLFDSYQIDSRISPKVFKSWVRTLLFEMKNHYSSN</sequence>
<organism evidence="2">
    <name type="scientific">Seminavis robusta</name>
    <dbReference type="NCBI Taxonomy" id="568900"/>
    <lineage>
        <taxon>Eukaryota</taxon>
        <taxon>Sar</taxon>
        <taxon>Stramenopiles</taxon>
        <taxon>Ochrophyta</taxon>
        <taxon>Bacillariophyta</taxon>
        <taxon>Bacillariophyceae</taxon>
        <taxon>Bacillariophycidae</taxon>
        <taxon>Naviculales</taxon>
        <taxon>Naviculaceae</taxon>
        <taxon>Seminavis</taxon>
    </lineage>
</organism>
<gene>
    <name evidence="2" type="primary">ORF-249</name>
</gene>
<accession>A0A3S8PZI5</accession>
<proteinExistence type="predicted"/>
<feature type="compositionally biased region" description="Polar residues" evidence="1">
    <location>
        <begin position="36"/>
        <end position="58"/>
    </location>
</feature>
<dbReference type="EMBL" id="MH356727">
    <property type="protein sequence ID" value="AZJ16665.1"/>
    <property type="molecule type" value="Genomic_DNA"/>
</dbReference>
<evidence type="ECO:0000313" key="2">
    <source>
        <dbReference type="EMBL" id="AZJ16665.1"/>
    </source>
</evidence>
<reference evidence="2" key="2">
    <citation type="submission" date="2018-05" db="EMBL/GenBank/DDBJ databases">
        <authorList>
            <person name="Brembu T."/>
            <person name="Winge P."/>
            <person name="Klungerud A.T."/>
            <person name="Nederbragt A.J."/>
            <person name="Jakobsen K.S."/>
            <person name="Bones A.M."/>
        </authorList>
    </citation>
    <scope>NUCLEOTIDE SEQUENCE</scope>
    <source>
        <strain evidence="2">D6</strain>
    </source>
</reference>
<evidence type="ECO:0000256" key="1">
    <source>
        <dbReference type="SAM" id="MobiDB-lite"/>
    </source>
</evidence>
<reference evidence="2" key="1">
    <citation type="journal article" date="2014" name="Mar. Genomics">
        <title>The chloroplast genome of the diatom Seminavis robusta: New features introduced through multiple mechanisms of horizontal gene transfer.</title>
        <authorList>
            <person name="Brembu T."/>
            <person name="Winge P."/>
            <person name="Klungerud A.T."/>
            <person name="Nederbragt A.J."/>
            <person name="Jakobsen K.S."/>
            <person name="Bones A.M."/>
        </authorList>
    </citation>
    <scope>NUCLEOTIDE SEQUENCE</scope>
    <source>
        <strain evidence="2">D6</strain>
    </source>
</reference>
<name>A0A3S8PZI5_9STRA</name>
<feature type="region of interest" description="Disordered" evidence="1">
    <location>
        <begin position="27"/>
        <end position="58"/>
    </location>
</feature>